<dbReference type="AlphaFoldDB" id="A0A916ZK36"/>
<feature type="region of interest" description="Disordered" evidence="1">
    <location>
        <begin position="504"/>
        <end position="523"/>
    </location>
</feature>
<dbReference type="RefSeq" id="WP_188908046.1">
    <property type="nucleotide sequence ID" value="NZ_BMIQ01000002.1"/>
</dbReference>
<dbReference type="EMBL" id="BMIQ01000002">
    <property type="protein sequence ID" value="GGE01100.1"/>
    <property type="molecule type" value="Genomic_DNA"/>
</dbReference>
<accession>A0A916ZK36</accession>
<protein>
    <recommendedName>
        <fullName evidence="5">GDSL-like lipase/acylhydrolase family protein</fullName>
    </recommendedName>
</protein>
<organism evidence="3 4">
    <name type="scientific">Aureimonas endophytica</name>
    <dbReference type="NCBI Taxonomy" id="2027858"/>
    <lineage>
        <taxon>Bacteria</taxon>
        <taxon>Pseudomonadati</taxon>
        <taxon>Pseudomonadota</taxon>
        <taxon>Alphaproteobacteria</taxon>
        <taxon>Hyphomicrobiales</taxon>
        <taxon>Aurantimonadaceae</taxon>
        <taxon>Aureimonas</taxon>
    </lineage>
</organism>
<name>A0A916ZK36_9HYPH</name>
<evidence type="ECO:0000256" key="1">
    <source>
        <dbReference type="SAM" id="MobiDB-lite"/>
    </source>
</evidence>
<evidence type="ECO:0000313" key="4">
    <source>
        <dbReference type="Proteomes" id="UP000644699"/>
    </source>
</evidence>
<proteinExistence type="predicted"/>
<keyword evidence="4" id="KW-1185">Reference proteome</keyword>
<dbReference type="Proteomes" id="UP000644699">
    <property type="component" value="Unassembled WGS sequence"/>
</dbReference>
<feature type="signal peptide" evidence="2">
    <location>
        <begin position="1"/>
        <end position="21"/>
    </location>
</feature>
<feature type="chain" id="PRO_5036881112" description="GDSL-like lipase/acylhydrolase family protein" evidence="2">
    <location>
        <begin position="22"/>
        <end position="601"/>
    </location>
</feature>
<reference evidence="3" key="2">
    <citation type="submission" date="2020-09" db="EMBL/GenBank/DDBJ databases">
        <authorList>
            <person name="Sun Q."/>
            <person name="Zhou Y."/>
        </authorList>
    </citation>
    <scope>NUCLEOTIDE SEQUENCE</scope>
    <source>
        <strain evidence="3">CGMCC 1.15367</strain>
    </source>
</reference>
<comment type="caution">
    <text evidence="3">The sequence shown here is derived from an EMBL/GenBank/DDBJ whole genome shotgun (WGS) entry which is preliminary data.</text>
</comment>
<keyword evidence="2" id="KW-0732">Signal</keyword>
<reference evidence="3" key="1">
    <citation type="journal article" date="2014" name="Int. J. Syst. Evol. Microbiol.">
        <title>Complete genome sequence of Corynebacterium casei LMG S-19264T (=DSM 44701T), isolated from a smear-ripened cheese.</title>
        <authorList>
            <consortium name="US DOE Joint Genome Institute (JGI-PGF)"/>
            <person name="Walter F."/>
            <person name="Albersmeier A."/>
            <person name="Kalinowski J."/>
            <person name="Ruckert C."/>
        </authorList>
    </citation>
    <scope>NUCLEOTIDE SEQUENCE</scope>
    <source>
        <strain evidence="3">CGMCC 1.15367</strain>
    </source>
</reference>
<gene>
    <name evidence="3" type="ORF">GCM10011390_19910</name>
</gene>
<evidence type="ECO:0000256" key="2">
    <source>
        <dbReference type="SAM" id="SignalP"/>
    </source>
</evidence>
<dbReference type="SUPFAM" id="SSF52266">
    <property type="entry name" value="SGNH hydrolase"/>
    <property type="match status" value="1"/>
</dbReference>
<sequence length="601" mass="63639">MTRFLPPFAVLAAGPTIGVLAAEAEAGALALDLAPLAPGETRELIGGNGALALDAAGRLVRGSAPCCGETVQALIRQRHGAARVETAVAVSFAPSRRLWRGHGQGMRLVEGFVDGALRSGTSRSCHFSNHAFRRLRVVLPVFSSEGRPIVDRLFDGPRSDLAFQVGIEFPFRDAFDGIAPRIPVTFEGRNFALYKREGWDEAVGHILSDPIDLGLLVPPRAKLGLWTTVERLGEAAEKTLPYSWTGSSFVQRHGGVEYAATSRIAALGGESDAALANSSIKGFGERQTGAIPFFTPAMLLIEGEDSRECVVIHGDSIAKGVGSGGPGSDAFGDTQGDAEGNFGLLDAGLYHDARVDFVNLGRGSDGNKYLFDPIASRYRRALRQLAAPTLTVNMNGHNDISQPMPVEGWAGGRTYRAGDAMRLGGRVYACVAGGVSGRDRPAETEIPPLDGDVRWQFVGDGRKGDDYSALLCLSRMAAFNALLKADLPAGRLLGFCITPDSDSAAKDWSGPAQTPRNGWGGADSRRGIVNGHIRRRHPLLGLDGVIDVNTVLEAGYPQETSCWSFAAGRVTVDGTHLNARGNDLARGPVATAVRAALGAPR</sequence>
<evidence type="ECO:0008006" key="5">
    <source>
        <dbReference type="Google" id="ProtNLM"/>
    </source>
</evidence>
<evidence type="ECO:0000313" key="3">
    <source>
        <dbReference type="EMBL" id="GGE01100.1"/>
    </source>
</evidence>